<organism evidence="3 4">
    <name type="scientific">Rhizopogon vesiculosus</name>
    <dbReference type="NCBI Taxonomy" id="180088"/>
    <lineage>
        <taxon>Eukaryota</taxon>
        <taxon>Fungi</taxon>
        <taxon>Dikarya</taxon>
        <taxon>Basidiomycota</taxon>
        <taxon>Agaricomycotina</taxon>
        <taxon>Agaricomycetes</taxon>
        <taxon>Agaricomycetidae</taxon>
        <taxon>Boletales</taxon>
        <taxon>Suillineae</taxon>
        <taxon>Rhizopogonaceae</taxon>
        <taxon>Rhizopogon</taxon>
    </lineage>
</organism>
<feature type="compositionally biased region" description="Polar residues" evidence="1">
    <location>
        <begin position="921"/>
        <end position="931"/>
    </location>
</feature>
<gene>
    <name evidence="3" type="ORF">AZE42_02945</name>
</gene>
<feature type="compositionally biased region" description="Polar residues" evidence="1">
    <location>
        <begin position="379"/>
        <end position="391"/>
    </location>
</feature>
<feature type="compositionally biased region" description="Polar residues" evidence="1">
    <location>
        <begin position="1029"/>
        <end position="1047"/>
    </location>
</feature>
<feature type="region of interest" description="Disordered" evidence="1">
    <location>
        <begin position="316"/>
        <end position="414"/>
    </location>
</feature>
<feature type="compositionally biased region" description="Polar residues" evidence="1">
    <location>
        <begin position="747"/>
        <end position="763"/>
    </location>
</feature>
<feature type="compositionally biased region" description="Polar residues" evidence="1">
    <location>
        <begin position="1210"/>
        <end position="1221"/>
    </location>
</feature>
<dbReference type="Gene3D" id="3.10.110.10">
    <property type="entry name" value="Ubiquitin Conjugating Enzyme"/>
    <property type="match status" value="1"/>
</dbReference>
<comment type="caution">
    <text evidence="3">The sequence shown here is derived from an EMBL/GenBank/DDBJ whole genome shotgun (WGS) entry which is preliminary data.</text>
</comment>
<feature type="compositionally biased region" description="Polar residues" evidence="1">
    <location>
        <begin position="642"/>
        <end position="664"/>
    </location>
</feature>
<evidence type="ECO:0000313" key="3">
    <source>
        <dbReference type="EMBL" id="OJA13720.1"/>
    </source>
</evidence>
<feature type="region of interest" description="Disordered" evidence="1">
    <location>
        <begin position="853"/>
        <end position="872"/>
    </location>
</feature>
<feature type="compositionally biased region" description="Low complexity" evidence="1">
    <location>
        <begin position="1235"/>
        <end position="1253"/>
    </location>
</feature>
<feature type="compositionally biased region" description="Polar residues" evidence="1">
    <location>
        <begin position="1066"/>
        <end position="1079"/>
    </location>
</feature>
<proteinExistence type="predicted"/>
<feature type="region of interest" description="Disordered" evidence="1">
    <location>
        <begin position="232"/>
        <end position="297"/>
    </location>
</feature>
<feature type="compositionally biased region" description="Low complexity" evidence="1">
    <location>
        <begin position="399"/>
        <end position="409"/>
    </location>
</feature>
<dbReference type="Proteomes" id="UP000183567">
    <property type="component" value="Unassembled WGS sequence"/>
</dbReference>
<feature type="compositionally biased region" description="Polar residues" evidence="1">
    <location>
        <begin position="445"/>
        <end position="468"/>
    </location>
</feature>
<dbReference type="PROSITE" id="PS50127">
    <property type="entry name" value="UBC_2"/>
    <property type="match status" value="1"/>
</dbReference>
<feature type="region of interest" description="Disordered" evidence="1">
    <location>
        <begin position="1029"/>
        <end position="1092"/>
    </location>
</feature>
<reference evidence="3 4" key="1">
    <citation type="submission" date="2016-03" db="EMBL/GenBank/DDBJ databases">
        <title>Comparative genomics of the ectomycorrhizal sister species Rhizopogon vinicolor and Rhizopogon vesiculosus (Basidiomycota: Boletales) reveals a divergence of the mating type B locus.</title>
        <authorList>
            <person name="Mujic A.B."/>
            <person name="Kuo A."/>
            <person name="Tritt A."/>
            <person name="Lipzen A."/>
            <person name="Chen C."/>
            <person name="Johnson J."/>
            <person name="Sharma A."/>
            <person name="Barry K."/>
            <person name="Grigoriev I.V."/>
            <person name="Spatafora J.W."/>
        </authorList>
    </citation>
    <scope>NUCLEOTIDE SEQUENCE [LARGE SCALE GENOMIC DNA]</scope>
    <source>
        <strain evidence="3 4">AM-OR11-056</strain>
    </source>
</reference>
<feature type="region of interest" description="Disordered" evidence="1">
    <location>
        <begin position="427"/>
        <end position="469"/>
    </location>
</feature>
<evidence type="ECO:0000259" key="2">
    <source>
        <dbReference type="PROSITE" id="PS50127"/>
    </source>
</evidence>
<name>A0A1J8QJW8_9AGAM</name>
<feature type="region of interest" description="Disordered" evidence="1">
    <location>
        <begin position="1197"/>
        <end position="1312"/>
    </location>
</feature>
<dbReference type="EMBL" id="LVVM01004029">
    <property type="protein sequence ID" value="OJA13720.1"/>
    <property type="molecule type" value="Genomic_DNA"/>
</dbReference>
<feature type="compositionally biased region" description="Low complexity" evidence="1">
    <location>
        <begin position="764"/>
        <end position="781"/>
    </location>
</feature>
<feature type="compositionally biased region" description="Low complexity" evidence="1">
    <location>
        <begin position="1647"/>
        <end position="1656"/>
    </location>
</feature>
<dbReference type="InterPro" id="IPR000608">
    <property type="entry name" value="UBC"/>
</dbReference>
<feature type="region of interest" description="Disordered" evidence="1">
    <location>
        <begin position="518"/>
        <end position="798"/>
    </location>
</feature>
<feature type="compositionally biased region" description="Basic and acidic residues" evidence="1">
    <location>
        <begin position="333"/>
        <end position="342"/>
    </location>
</feature>
<dbReference type="SUPFAM" id="SSF54495">
    <property type="entry name" value="UBC-like"/>
    <property type="match status" value="1"/>
</dbReference>
<feature type="compositionally biased region" description="Polar residues" evidence="1">
    <location>
        <begin position="546"/>
        <end position="562"/>
    </location>
</feature>
<feature type="compositionally biased region" description="Low complexity" evidence="1">
    <location>
        <begin position="270"/>
        <end position="297"/>
    </location>
</feature>
<keyword evidence="4" id="KW-1185">Reference proteome</keyword>
<dbReference type="STRING" id="180088.A0A1J8QJW8"/>
<feature type="region of interest" description="Disordered" evidence="1">
    <location>
        <begin position="134"/>
        <end position="160"/>
    </location>
</feature>
<feature type="region of interest" description="Disordered" evidence="1">
    <location>
        <begin position="1398"/>
        <end position="1524"/>
    </location>
</feature>
<feature type="compositionally biased region" description="Low complexity" evidence="1">
    <location>
        <begin position="1048"/>
        <end position="1064"/>
    </location>
</feature>
<feature type="compositionally biased region" description="Polar residues" evidence="1">
    <location>
        <begin position="711"/>
        <end position="726"/>
    </location>
</feature>
<feature type="compositionally biased region" description="Low complexity" evidence="1">
    <location>
        <begin position="671"/>
        <end position="687"/>
    </location>
</feature>
<feature type="region of interest" description="Disordered" evidence="1">
    <location>
        <begin position="1644"/>
        <end position="1670"/>
    </location>
</feature>
<dbReference type="OrthoDB" id="3259825at2759"/>
<feature type="region of interest" description="Disordered" evidence="1">
    <location>
        <begin position="900"/>
        <end position="963"/>
    </location>
</feature>
<feature type="compositionally biased region" description="Low complexity" evidence="1">
    <location>
        <begin position="1283"/>
        <end position="1293"/>
    </location>
</feature>
<accession>A0A1J8QJW8</accession>
<feature type="compositionally biased region" description="Low complexity" evidence="1">
    <location>
        <begin position="319"/>
        <end position="328"/>
    </location>
</feature>
<sequence length="1735" mass="186570">MFSEGLSKCYWWPPLLFIYTPALLRKSDSPYKNGTFHFKIELPINFPFKAPSVTFQTRIYHPGINEEGHICVPILRDEWKPSVTLSTVLAVIQEKVNNPSPEDPFEPEIAALLKTDKAKFLATAREYTKRYAIKKSDASRHNPSDDDRFTPPTSELKHLPELPPAIDFRTSLILPELTRRFTLLQSPSGDPLTLEDIRSRFAEQRSRGVPIQITEEEEDMVLGTLGRIRTRNVASSTTPSRKVDDGSVSADAPDLGMESDYTHERTSHISTATASTTYPASSITSSPSPSSRSTKRYSNNLFASGRFREYSYLRTVSQRSGSSRGAASITPSDSDHSLREKPSSNFSESLRPVTPEDGHLVSSVPSSPNEKTPLARSASLISSTEDFSSQPLGDHIRGSSHPSSSSSSSVQRAEAALESVIREFEEEAEDEILMPRTAHPAPRSGEQSNAASPTSDSESGTSIRNPQSPIDYEAGTAILSDKQMNVDPEMQHISPTPYGRAGTVSPTPRLPGYIPGMPRPMTPRDPSFDSDDARAHSATPRAMSPTLPNANGTSLITTTFTSGLLRRGSDASRSTPRPISPSVAPPASSFLSRSAGGQYSSDSQRESASSTDQEASVTSVFRRRPASPLTGSAFRPMLVSSRPGTPSNITWNVNSPSGTPSSTNRTHSRRGSASSHSRSGSLSTDSDFQPNGDKSKSPNRPIRLPAPPETSGFTQVANTGAWNHSTGPAPVDHRSPSSLSGVLDFGSSLSTRTMRSPTPTQSRSAAASPAFSSNDSPDFSNHAPVRSPKHHSKSSSHFSLGLSQPVAFSALANSSRSSLESTGSSYHSWSAGHKKDITLELFSNVEQQPKWHDLDKLSPATPGSLQDDDSDDFEDTIRRYTGLTKSDFVAIQDKLVNAVRAKESNTEPRERANSLRRRRPSTSQSNYSVNGRDNRVASPPPSQPAPAQVSTTGRRSPAPDQAAKAHALLDSVVGSIPRAPAVSVVTDIKVQLEDPPEVKASPTTTRRNRDLARALGFGDEQAAVALPQDTSPPIENVSQSNKPSQIQVPPVTTPEPVELVTPPTQGGVQPSSNASSYTLPSRSVSMRSPRPPMDQAELVNEVRRKAEAATAALMKTSSGQKFTDANASSISVTRKKINLSQISAPHLVSGPTSVETIPLHLVQQQTSPTPVAPQPSMNITQRMRRFRNTLRVKQHVPSGEEVTPFPLDVQPNTVSSASLNRRPTLPLTKGFTYGSSTDLSKSKSLSSPPASATPGLRGFMSRFRKPRAPDTQTENGNGFLRGSPTTSSPTTSSHHGQGLGASPTNAVTPASAPVSTTTFMHTLGSGQPSIDSPSAMADNETAVKQLLEAGANLGVNQAELKALLARSASVSSRAMAHSLSKNTSNAVAGSYVARDVPSAARSRSPLPAESHLNDDGAISGGDERTVRKLSIHKTGESSHNRQGIPENPTIVRRTLIFPSDFRTSTPDPNQMTRKPSGKRHGRSGSAMSVHSGRSVHDRAPTPPPPKSTGGKRFSTDRPPLPSLPTSMAAQAEALLHPVMSGATVEKTGSPYESLYDMYTGESKHANTPAEDAVDIGSSHEAEGYPEGAALEVVEMANGETIWSIVNGLRDDDLESAYASRTSLTSEYSLRENPENLQVFVKEHGRSASKNSNSSFLSRKKPSQNRTRPDTKVFYSSSAHIGRLIESLSQGMDAGSFNFGNLPPDRSTPSSFHSDADARWTIEEKLEHMLGSMRNP</sequence>
<dbReference type="InterPro" id="IPR016135">
    <property type="entry name" value="UBQ-conjugating_enzyme/RWD"/>
</dbReference>
<feature type="compositionally biased region" description="Polar residues" evidence="1">
    <location>
        <begin position="1302"/>
        <end position="1312"/>
    </location>
</feature>
<feature type="compositionally biased region" description="Polar residues" evidence="1">
    <location>
        <begin position="595"/>
        <end position="619"/>
    </location>
</feature>
<dbReference type="SMART" id="SM00212">
    <property type="entry name" value="UBCc"/>
    <property type="match status" value="1"/>
</dbReference>
<evidence type="ECO:0000313" key="4">
    <source>
        <dbReference type="Proteomes" id="UP000183567"/>
    </source>
</evidence>
<feature type="compositionally biased region" description="Polar residues" evidence="1">
    <location>
        <begin position="1461"/>
        <end position="1473"/>
    </location>
</feature>
<protein>
    <recommendedName>
        <fullName evidence="2">UBC core domain-containing protein</fullName>
    </recommendedName>
</protein>
<feature type="compositionally biased region" description="Basic and acidic residues" evidence="1">
    <location>
        <begin position="900"/>
        <end position="913"/>
    </location>
</feature>
<feature type="compositionally biased region" description="Low complexity" evidence="1">
    <location>
        <begin position="576"/>
        <end position="592"/>
    </location>
</feature>
<dbReference type="PANTHER" id="PTHR24068">
    <property type="entry name" value="UBIQUITIN-CONJUGATING ENZYME E2"/>
    <property type="match status" value="1"/>
</dbReference>
<feature type="domain" description="UBC core" evidence="2">
    <location>
        <begin position="1"/>
        <end position="133"/>
    </location>
</feature>
<evidence type="ECO:0000256" key="1">
    <source>
        <dbReference type="SAM" id="MobiDB-lite"/>
    </source>
</evidence>
<dbReference type="Pfam" id="PF00179">
    <property type="entry name" value="UQ_con"/>
    <property type="match status" value="1"/>
</dbReference>